<evidence type="ECO:0000313" key="3">
    <source>
        <dbReference type="Proteomes" id="UP000054549"/>
    </source>
</evidence>
<feature type="compositionally biased region" description="Low complexity" evidence="1">
    <location>
        <begin position="1"/>
        <end position="18"/>
    </location>
</feature>
<dbReference type="OrthoDB" id="3255922at2759"/>
<feature type="region of interest" description="Disordered" evidence="1">
    <location>
        <begin position="206"/>
        <end position="254"/>
    </location>
</feature>
<dbReference type="InParanoid" id="A0A0C2TDF4"/>
<feature type="compositionally biased region" description="Polar residues" evidence="1">
    <location>
        <begin position="144"/>
        <end position="154"/>
    </location>
</feature>
<feature type="region of interest" description="Disordered" evidence="1">
    <location>
        <begin position="354"/>
        <end position="798"/>
    </location>
</feature>
<accession>A0A0C2TDF4</accession>
<organism evidence="2 3">
    <name type="scientific">Amanita muscaria (strain Koide BX008)</name>
    <dbReference type="NCBI Taxonomy" id="946122"/>
    <lineage>
        <taxon>Eukaryota</taxon>
        <taxon>Fungi</taxon>
        <taxon>Dikarya</taxon>
        <taxon>Basidiomycota</taxon>
        <taxon>Agaricomycotina</taxon>
        <taxon>Agaricomycetes</taxon>
        <taxon>Agaricomycetidae</taxon>
        <taxon>Agaricales</taxon>
        <taxon>Pluteineae</taxon>
        <taxon>Amanitaceae</taxon>
        <taxon>Amanita</taxon>
    </lineage>
</organism>
<evidence type="ECO:0000256" key="1">
    <source>
        <dbReference type="SAM" id="MobiDB-lite"/>
    </source>
</evidence>
<feature type="compositionally biased region" description="Basic and acidic residues" evidence="1">
    <location>
        <begin position="475"/>
        <end position="493"/>
    </location>
</feature>
<dbReference type="AlphaFoldDB" id="A0A0C2TDF4"/>
<feature type="compositionally biased region" description="Low complexity" evidence="1">
    <location>
        <begin position="368"/>
        <end position="378"/>
    </location>
</feature>
<proteinExistence type="predicted"/>
<feature type="region of interest" description="Disordered" evidence="1">
    <location>
        <begin position="144"/>
        <end position="184"/>
    </location>
</feature>
<feature type="compositionally biased region" description="Basic and acidic residues" evidence="1">
    <location>
        <begin position="593"/>
        <end position="643"/>
    </location>
</feature>
<sequence length="890" mass="97994">MFSTARSTTTNSSSPRAPQDTQRKYAESLPFRVARTTTSQANPDYYSDDRRNFDWTSAYYDSSGQYAAIPDDRARAPRHFVDSDRGVNRKPMPDFPIFARLPNEQFIYDRSSSEFYSSSDYDDFSGTTITPTSYSLIASDELSFSTPESDLSSDQSEDYTPPSTPRDSRGQMSMPPMPSHLSSYPTLFRDLPDVGYSAPHLTLAETDFGHPFRSGSDGNIDPRRELAPDPSRAGSAAPASPGAGSEHPDGESVMSIESEDTVHRLARINAKYNAAASALYGAFQRDPAFRQHSSTPSIIPAVQRIPTPATTPTEAKSFSLFTDAPLSSSPTQLSYPDDLSRPDIYRDNAIRRSSSNNANISTPIYLPSSYVSSTTSTSMRPSRNQFLPPRTEWDYSFVPPTPGNSPQSPHASPADYYRPPSHAPPERTHGRPLPVPPSLARRPSTRDGAPATLEVSGAQYSREMPNATPTSAQDGRPRRTGEADQPAARRDQPSARPLQPPSATASQQPLPDESQKDRSRSSLKHSSSSKDRHRSGGSGDACRAAESTSAESPTHGPRFIAPADSRKSTSRPEPVSATRHTTDDPGSSRQGRSSRDNSDHSDRRESRSEKQDRGYDSSRDDKSKSSRHAQDRDHHTSRPERSSRSSATATNEKPQDHGRRRKDSLTQRAAPSSIPMPDIVLSPRLVPIVRAVPRPEELTRSYSRGGQPATMIPQEVQIISQRPIRRHSDDDRPGGGNGRSNGRDPATASGRPPTEPHRRFSDSDAPPLPPPFLPSGGASSRTPPQPGPMRTRANSISRTVRWNDNLVCPSPSAAPPKRDGWFNRRGDQLWTNDGLYMPCPAGREYPPDLEDYPEYGEGWMNERCVRIDMGHRLIPKAPLRPALKQPNHTK</sequence>
<gene>
    <name evidence="2" type="ORF">M378DRAFT_565369</name>
</gene>
<feature type="compositionally biased region" description="Low complexity" evidence="1">
    <location>
        <begin position="228"/>
        <end position="245"/>
    </location>
</feature>
<dbReference type="EMBL" id="KN818246">
    <property type="protein sequence ID" value="KIL64859.1"/>
    <property type="molecule type" value="Genomic_DNA"/>
</dbReference>
<evidence type="ECO:0000313" key="2">
    <source>
        <dbReference type="EMBL" id="KIL64859.1"/>
    </source>
</evidence>
<name>A0A0C2TDF4_AMAMK</name>
<protein>
    <submittedName>
        <fullName evidence="2">Uncharacterized protein</fullName>
    </submittedName>
</protein>
<keyword evidence="3" id="KW-1185">Reference proteome</keyword>
<dbReference type="Proteomes" id="UP000054549">
    <property type="component" value="Unassembled WGS sequence"/>
</dbReference>
<reference evidence="2 3" key="1">
    <citation type="submission" date="2014-04" db="EMBL/GenBank/DDBJ databases">
        <title>Evolutionary Origins and Diversification of the Mycorrhizal Mutualists.</title>
        <authorList>
            <consortium name="DOE Joint Genome Institute"/>
            <consortium name="Mycorrhizal Genomics Consortium"/>
            <person name="Kohler A."/>
            <person name="Kuo A."/>
            <person name="Nagy L.G."/>
            <person name="Floudas D."/>
            <person name="Copeland A."/>
            <person name="Barry K.W."/>
            <person name="Cichocki N."/>
            <person name="Veneault-Fourrey C."/>
            <person name="LaButti K."/>
            <person name="Lindquist E.A."/>
            <person name="Lipzen A."/>
            <person name="Lundell T."/>
            <person name="Morin E."/>
            <person name="Murat C."/>
            <person name="Riley R."/>
            <person name="Ohm R."/>
            <person name="Sun H."/>
            <person name="Tunlid A."/>
            <person name="Henrissat B."/>
            <person name="Grigoriev I.V."/>
            <person name="Hibbett D.S."/>
            <person name="Martin F."/>
        </authorList>
    </citation>
    <scope>NUCLEOTIDE SEQUENCE [LARGE SCALE GENOMIC DNA]</scope>
    <source>
        <strain evidence="2 3">Koide BX008</strain>
    </source>
</reference>
<dbReference type="HOGENOM" id="CLU_324380_0_0_1"/>
<dbReference type="STRING" id="946122.A0A0C2TDF4"/>
<feature type="region of interest" description="Disordered" evidence="1">
    <location>
        <begin position="1"/>
        <end position="45"/>
    </location>
</feature>